<proteinExistence type="predicted"/>
<evidence type="ECO:0000259" key="4">
    <source>
        <dbReference type="Pfam" id="PF26002"/>
    </source>
</evidence>
<evidence type="ECO:0000259" key="3">
    <source>
        <dbReference type="Pfam" id="PF25935"/>
    </source>
</evidence>
<dbReference type="Gene3D" id="2.40.30.170">
    <property type="match status" value="1"/>
</dbReference>
<feature type="domain" description="AprE-like beta-barrel" evidence="4">
    <location>
        <begin position="271"/>
        <end position="356"/>
    </location>
</feature>
<accession>A0ABU3C7A1</accession>
<dbReference type="InterPro" id="IPR050739">
    <property type="entry name" value="MFP"/>
</dbReference>
<dbReference type="InterPro" id="IPR058982">
    <property type="entry name" value="Beta-barrel_AprE"/>
</dbReference>
<dbReference type="RefSeq" id="WP_311533893.1">
    <property type="nucleotide sequence ID" value="NZ_JAVRHQ010000004.1"/>
</dbReference>
<dbReference type="EMBL" id="JAVRHQ010000004">
    <property type="protein sequence ID" value="MDT0642219.1"/>
    <property type="molecule type" value="Genomic_DNA"/>
</dbReference>
<protein>
    <submittedName>
        <fullName evidence="5">HlyD family efflux transporter periplasmic adaptor subunit</fullName>
    </submittedName>
</protein>
<gene>
    <name evidence="5" type="ORF">RM553_05170</name>
</gene>
<keyword evidence="2" id="KW-1133">Transmembrane helix</keyword>
<dbReference type="Pfam" id="PF25935">
    <property type="entry name" value="BSH_LcnD"/>
    <property type="match status" value="1"/>
</dbReference>
<feature type="domain" description="LcnD-like barrel-sandwich hybrid" evidence="3">
    <location>
        <begin position="65"/>
        <end position="267"/>
    </location>
</feature>
<evidence type="ECO:0000256" key="2">
    <source>
        <dbReference type="SAM" id="Phobius"/>
    </source>
</evidence>
<feature type="coiled-coil region" evidence="1">
    <location>
        <begin position="136"/>
        <end position="170"/>
    </location>
</feature>
<organism evidence="5 6">
    <name type="scientific">Autumnicola tepida</name>
    <dbReference type="NCBI Taxonomy" id="3075595"/>
    <lineage>
        <taxon>Bacteria</taxon>
        <taxon>Pseudomonadati</taxon>
        <taxon>Bacteroidota</taxon>
        <taxon>Flavobacteriia</taxon>
        <taxon>Flavobacteriales</taxon>
        <taxon>Flavobacteriaceae</taxon>
        <taxon>Autumnicola</taxon>
    </lineage>
</organism>
<dbReference type="Proteomes" id="UP001262889">
    <property type="component" value="Unassembled WGS sequence"/>
</dbReference>
<evidence type="ECO:0000313" key="6">
    <source>
        <dbReference type="Proteomes" id="UP001262889"/>
    </source>
</evidence>
<keyword evidence="2" id="KW-0812">Transmembrane</keyword>
<keyword evidence="2" id="KW-0472">Membrane</keyword>
<dbReference type="InterPro" id="IPR058786">
    <property type="entry name" value="BSH_LcnD"/>
</dbReference>
<dbReference type="PANTHER" id="PTHR30386:SF28">
    <property type="entry name" value="EXPORTED PROTEIN"/>
    <property type="match status" value="1"/>
</dbReference>
<sequence>MKIFPKEIIENTAEVFKFRHTIKSKIIYSIFLIAILVALISLPFINVDVYTSSAGIVKPAKDRIIVSTINAGRIQFSALEDNKEVIKGDTLLIIESKIIDEQLEYSNSQSKELELFIRDLEKLASRTNINFGDVESAKYQADFLEYKQKLRKLQTRLQQLQLNFERNKSLFEKGVIAAAEFESIQAEYNLALSDISSFKKQQKNSWQKDLITYKDALEELYSNRNQLIENKSHFYITAPTSGVLMNTTQFSKGSYISPGTKISEISPDTNLIAECYISPADIGLIDPKKRVIFQIDAYNYNQWGLADGEIVEISKDIELSENKPVFKIRCLIKQEHLSLKNGVEGKIKKGMTLNARFILAERSLYQLLYDNVDDWLNPANT</sequence>
<evidence type="ECO:0000313" key="5">
    <source>
        <dbReference type="EMBL" id="MDT0642219.1"/>
    </source>
</evidence>
<dbReference type="PANTHER" id="PTHR30386">
    <property type="entry name" value="MEMBRANE FUSION SUBUNIT OF EMRAB-TOLC MULTIDRUG EFFLUX PUMP"/>
    <property type="match status" value="1"/>
</dbReference>
<name>A0ABU3C7A1_9FLAO</name>
<keyword evidence="1" id="KW-0175">Coiled coil</keyword>
<evidence type="ECO:0000256" key="1">
    <source>
        <dbReference type="SAM" id="Coils"/>
    </source>
</evidence>
<keyword evidence="6" id="KW-1185">Reference proteome</keyword>
<feature type="transmembrane region" description="Helical" evidence="2">
    <location>
        <begin position="26"/>
        <end position="45"/>
    </location>
</feature>
<dbReference type="Gene3D" id="1.10.287.470">
    <property type="entry name" value="Helix hairpin bin"/>
    <property type="match status" value="1"/>
</dbReference>
<dbReference type="Pfam" id="PF26002">
    <property type="entry name" value="Beta-barrel_AprE"/>
    <property type="match status" value="1"/>
</dbReference>
<comment type="caution">
    <text evidence="5">The sequence shown here is derived from an EMBL/GenBank/DDBJ whole genome shotgun (WGS) entry which is preliminary data.</text>
</comment>
<reference evidence="5 6" key="1">
    <citation type="submission" date="2023-09" db="EMBL/GenBank/DDBJ databases">
        <authorList>
            <person name="Rey-Velasco X."/>
        </authorList>
    </citation>
    <scope>NUCLEOTIDE SEQUENCE [LARGE SCALE GENOMIC DNA]</scope>
    <source>
        <strain evidence="5 6">F363</strain>
    </source>
</reference>